<keyword evidence="5" id="KW-0614">Plasmid</keyword>
<reference evidence="6" key="1">
    <citation type="submission" date="2016-10" db="EMBL/GenBank/DDBJ databases">
        <authorList>
            <person name="Chevignon G."/>
        </authorList>
    </citation>
    <scope>NUCLEOTIDE SEQUENCE [LARGE SCALE GENOMIC DNA]</scope>
    <source>
        <strain evidence="6">ZA17</strain>
        <plasmid evidence="6">phdza17.1</plasmid>
    </source>
</reference>
<dbReference type="SMART" id="SM00421">
    <property type="entry name" value="HTH_LUXR"/>
    <property type="match status" value="1"/>
</dbReference>
<dbReference type="SUPFAM" id="SSF46894">
    <property type="entry name" value="C-terminal effector domain of the bipartite response regulators"/>
    <property type="match status" value="1"/>
</dbReference>
<dbReference type="Proteomes" id="UP000229055">
    <property type="component" value="Plasmid pHDZA17.1"/>
</dbReference>
<evidence type="ECO:0000313" key="5">
    <source>
        <dbReference type="EMBL" id="ATW34763.1"/>
    </source>
</evidence>
<evidence type="ECO:0000313" key="4">
    <source>
        <dbReference type="EMBL" id="ATW33782.1"/>
    </source>
</evidence>
<dbReference type="InterPro" id="IPR016032">
    <property type="entry name" value="Sig_transdc_resp-reg_C-effctor"/>
</dbReference>
<dbReference type="Gene3D" id="1.10.10.10">
    <property type="entry name" value="Winged helix-like DNA-binding domain superfamily/Winged helix DNA-binding domain"/>
    <property type="match status" value="1"/>
</dbReference>
<feature type="domain" description="HTH luxR-type" evidence="2">
    <location>
        <begin position="148"/>
        <end position="205"/>
    </location>
</feature>
<dbReference type="EMBL" id="CP017613">
    <property type="protein sequence ID" value="ATW33782.1"/>
    <property type="molecule type" value="Genomic_DNA"/>
</dbReference>
<dbReference type="GO" id="GO:0006355">
    <property type="term" value="P:regulation of DNA-templated transcription"/>
    <property type="evidence" value="ECO:0007669"/>
    <property type="project" value="InterPro"/>
</dbReference>
<evidence type="ECO:0000256" key="1">
    <source>
        <dbReference type="ARBA" id="ARBA00023125"/>
    </source>
</evidence>
<accession>A0A2D3TD99</accession>
<evidence type="ECO:0000313" key="6">
    <source>
        <dbReference type="Proteomes" id="UP000229055"/>
    </source>
</evidence>
<evidence type="ECO:0000313" key="3">
    <source>
        <dbReference type="EMBL" id="ATW33781.1"/>
    </source>
</evidence>
<dbReference type="EMBL" id="CP017613">
    <property type="protein sequence ID" value="ATW33781.1"/>
    <property type="molecule type" value="Genomic_DNA"/>
</dbReference>
<keyword evidence="1" id="KW-0238">DNA-binding</keyword>
<dbReference type="AlphaFoldDB" id="A0A2D3TD99"/>
<sequence length="227" mass="26559">MHLKKKDISHQIIYLLKNHPNPHHIRDKESRYLYMNQAMYEFLNLPTGFLIEGKGLSEIKPDISEFFEDLSQKEEGVIKKETPVSLLITGHFGKEKILQPYIVDIHPFFDEVGHIMGTMAEARKCPFFSPLDYIQGKSPKILITQLPNTMFTQRELEMIFYFYHTLSRREVAECLHLSRRAVENKLRSIYEKMGVHNQGGFKKYIKDRGLNDFIPIQLSVSSIELID</sequence>
<dbReference type="EMBL" id="CP017614">
    <property type="protein sequence ID" value="ATW34763.1"/>
    <property type="molecule type" value="Genomic_DNA"/>
</dbReference>
<name>A0A2D3TD99_9ENTR</name>
<dbReference type="GO" id="GO:0003677">
    <property type="term" value="F:DNA binding"/>
    <property type="evidence" value="ECO:0007669"/>
    <property type="project" value="UniProtKB-KW"/>
</dbReference>
<geneLocation type="plasmid" evidence="6">
    <name>phdza17.1</name>
</geneLocation>
<dbReference type="RefSeq" id="WP_100096490.1">
    <property type="nucleotide sequence ID" value="NZ_CP017613.1"/>
</dbReference>
<dbReference type="Proteomes" id="UP000229055">
    <property type="component" value="Chromosome"/>
</dbReference>
<protein>
    <submittedName>
        <fullName evidence="4">Transcriptional regulator</fullName>
    </submittedName>
</protein>
<dbReference type="Pfam" id="PF08448">
    <property type="entry name" value="PAS_4"/>
    <property type="match status" value="1"/>
</dbReference>
<organism evidence="4 6">
    <name type="scientific">Candidatus Williamhamiltonella defendens</name>
    <dbReference type="NCBI Taxonomy" id="138072"/>
    <lineage>
        <taxon>Bacteria</taxon>
        <taxon>Pseudomonadati</taxon>
        <taxon>Pseudomonadota</taxon>
        <taxon>Gammaproteobacteria</taxon>
        <taxon>Enterobacterales</taxon>
        <taxon>Enterobacteriaceae</taxon>
        <taxon>aphid secondary symbionts</taxon>
        <taxon>Candidatus Williamhamiltonella</taxon>
    </lineage>
</organism>
<dbReference type="InterPro" id="IPR000792">
    <property type="entry name" value="Tscrpt_reg_LuxR_C"/>
</dbReference>
<reference evidence="4" key="3">
    <citation type="journal article" date="2018" name="Genome Biol. Evol.">
        <title>Culture-Facilitated Comparative Genomics of the Facultative Symbiont Hamiltonella defensa.</title>
        <authorList>
            <person name="Chevignon G."/>
            <person name="Boyd B.M."/>
            <person name="Brandt J.W."/>
            <person name="Oliver K.M."/>
            <person name="Strand M.R."/>
        </authorList>
    </citation>
    <scope>NUCLEOTIDE SEQUENCE</scope>
    <source>
        <strain evidence="4">ZA17</strain>
    </source>
</reference>
<proteinExistence type="predicted"/>
<geneLocation type="plasmid" evidence="5">
    <name>pHDZA17.1</name>
</geneLocation>
<reference evidence="6" key="2">
    <citation type="submission" date="2017-11" db="EMBL/GenBank/DDBJ databases">
        <title>PacBio sequencing of new strain of the secondary endosymbiont Candidatus Hamiltonella defensa.</title>
        <authorList>
            <person name="Strand M.R."/>
            <person name="Oliver K."/>
        </authorList>
    </citation>
    <scope>NUCLEOTIDE SEQUENCE [LARGE SCALE GENOMIC DNA]</scope>
    <source>
        <strain evidence="6">ZA17</strain>
        <plasmid evidence="6">phdza17.1</plasmid>
    </source>
</reference>
<evidence type="ECO:0000259" key="2">
    <source>
        <dbReference type="SMART" id="SM00421"/>
    </source>
</evidence>
<dbReference type="Pfam" id="PF00196">
    <property type="entry name" value="GerE"/>
    <property type="match status" value="1"/>
</dbReference>
<dbReference type="InterPro" id="IPR013656">
    <property type="entry name" value="PAS_4"/>
</dbReference>
<dbReference type="InterPro" id="IPR036388">
    <property type="entry name" value="WH-like_DNA-bd_sf"/>
</dbReference>
<gene>
    <name evidence="3" type="ORF">BJP43_05270</name>
    <name evidence="4" type="ORF">BJP43_05275</name>
    <name evidence="5" type="ORF">BJP43_10205</name>
</gene>